<evidence type="ECO:0000256" key="2">
    <source>
        <dbReference type="ARBA" id="ARBA00022942"/>
    </source>
</evidence>
<dbReference type="SUPFAM" id="SSF46785">
    <property type="entry name" value="Winged helix' DNA-binding domain"/>
    <property type="match status" value="1"/>
</dbReference>
<dbReference type="EMBL" id="OOIN01000001">
    <property type="protein sequence ID" value="SPO20249.1"/>
    <property type="molecule type" value="Genomic_DNA"/>
</dbReference>
<dbReference type="InterPro" id="IPR000717">
    <property type="entry name" value="PCI_dom"/>
</dbReference>
<keyword evidence="6" id="KW-1185">Reference proteome</keyword>
<dbReference type="InterPro" id="IPR040896">
    <property type="entry name" value="RPN5_C"/>
</dbReference>
<dbReference type="SMART" id="SM00088">
    <property type="entry name" value="PINT"/>
    <property type="match status" value="1"/>
</dbReference>
<evidence type="ECO:0000313" key="6">
    <source>
        <dbReference type="Proteomes" id="UP000324022"/>
    </source>
</evidence>
<dbReference type="GO" id="GO:0005634">
    <property type="term" value="C:nucleus"/>
    <property type="evidence" value="ECO:0007669"/>
    <property type="project" value="UniProtKB-ARBA"/>
</dbReference>
<protein>
    <submittedName>
        <fullName evidence="5">Probable RPN5 - 26S proteasome regulatory subunit</fullName>
    </submittedName>
</protein>
<dbReference type="PANTHER" id="PTHR10855:SF1">
    <property type="entry name" value="26S PROTEASOME NON-ATPASE REGULATORY SUBUNIT 12"/>
    <property type="match status" value="1"/>
</dbReference>
<dbReference type="InterPro" id="IPR036390">
    <property type="entry name" value="WH_DNA-bd_sf"/>
</dbReference>
<evidence type="ECO:0000259" key="4">
    <source>
        <dbReference type="PROSITE" id="PS50250"/>
    </source>
</evidence>
<dbReference type="FunFam" id="1.10.10.10:FF:000070">
    <property type="entry name" value="26S proteasome non-ATPase regulatory subunit 12"/>
    <property type="match status" value="1"/>
</dbReference>
<dbReference type="InterPro" id="IPR040134">
    <property type="entry name" value="PSMD12/CSN4"/>
</dbReference>
<dbReference type="InterPro" id="IPR036388">
    <property type="entry name" value="WH-like_DNA-bd_sf"/>
</dbReference>
<dbReference type="Gene3D" id="1.10.10.10">
    <property type="entry name" value="Winged helix-like DNA-binding domain superfamily/Winged helix DNA-binding domain"/>
    <property type="match status" value="1"/>
</dbReference>
<dbReference type="InterPro" id="IPR054559">
    <property type="entry name" value="PSMD12-CSN4-like_N"/>
</dbReference>
<dbReference type="GO" id="GO:0008541">
    <property type="term" value="C:proteasome regulatory particle, lid subcomplex"/>
    <property type="evidence" value="ECO:0007669"/>
    <property type="project" value="TreeGrafter"/>
</dbReference>
<feature type="region of interest" description="Disordered" evidence="3">
    <location>
        <begin position="116"/>
        <end position="176"/>
    </location>
</feature>
<dbReference type="Pfam" id="PF01399">
    <property type="entry name" value="PCI"/>
    <property type="match status" value="1"/>
</dbReference>
<dbReference type="Pfam" id="PF18098">
    <property type="entry name" value="RPN5_C"/>
    <property type="match status" value="1"/>
</dbReference>
<evidence type="ECO:0000256" key="1">
    <source>
        <dbReference type="ARBA" id="ARBA00006397"/>
    </source>
</evidence>
<feature type="compositionally biased region" description="Basic and acidic residues" evidence="3">
    <location>
        <begin position="117"/>
        <end position="176"/>
    </location>
</feature>
<feature type="domain" description="PCI" evidence="4">
    <location>
        <begin position="326"/>
        <end position="514"/>
    </location>
</feature>
<evidence type="ECO:0000256" key="3">
    <source>
        <dbReference type="SAM" id="MobiDB-lite"/>
    </source>
</evidence>
<dbReference type="PROSITE" id="PS50250">
    <property type="entry name" value="PCI"/>
    <property type="match status" value="1"/>
</dbReference>
<name>A0A5C3DTC6_9BASI</name>
<dbReference type="Pfam" id="PF22241">
    <property type="entry name" value="PSMD12-CSN4_N"/>
    <property type="match status" value="2"/>
</dbReference>
<sequence length="553" mass="63069">MSAAEKKQEADFTTKVDTLITEAQSLASSNQLSLALEKVFALEKKSRNAADLTSTTRLLLLAILLVRNSPSPQETNWDLLSDTVTSLSKKHGQLKMATTRMVQLVMCFLYPAVDPEEERRREQEAKDEEMKDLAAEKAKKEAEKAAKKEKEDGKKESKEAQDARKRQEIAEEREREKVGAQNAKVLELMDAGKRIGDAGVTEDIRMKIVELLRNITEGKIFVEVERARVTLLLSKMLYAKNKVHEAADALQDLAVETFGSMDRREKVEFILEQMRLNYERNDLAKMAIVSKKINTKLFENPKHQDLKLRYYGLMIEYALREDKFLDICKYYREIYDTPSVKEDEERKREVLRNVVVFLALAKYDNEQSDLMARVEGMGGELELVPEHRNLLKCFTTPELMRWPGIETLYGPMLRQSATFSPTPAASKAADGGQANPQVKDGNHRWEELHKRVVEHNIRVISTYYTRITLKRLSELLDLSPCQSESSLADLVSSGTIFAKMDRPAGLVNFEKRKSNADILNAWSGDMNKLMATVEKVTHLVEKEWAIHRAGIRG</sequence>
<dbReference type="OrthoDB" id="268763at2759"/>
<dbReference type="Proteomes" id="UP000324022">
    <property type="component" value="Unassembled WGS sequence"/>
</dbReference>
<gene>
    <name evidence="5" type="ORF">UTRI_00644_B</name>
</gene>
<evidence type="ECO:0000313" key="5">
    <source>
        <dbReference type="EMBL" id="SPO20249.1"/>
    </source>
</evidence>
<keyword evidence="2 5" id="KW-0647">Proteasome</keyword>
<reference evidence="5 6" key="1">
    <citation type="submission" date="2018-03" db="EMBL/GenBank/DDBJ databases">
        <authorList>
            <person name="Guldener U."/>
        </authorList>
    </citation>
    <scope>NUCLEOTIDE SEQUENCE [LARGE SCALE GENOMIC DNA]</scope>
    <source>
        <strain evidence="5 6">NBRC100155</strain>
    </source>
</reference>
<organism evidence="5 6">
    <name type="scientific">Ustilago trichophora</name>
    <dbReference type="NCBI Taxonomy" id="86804"/>
    <lineage>
        <taxon>Eukaryota</taxon>
        <taxon>Fungi</taxon>
        <taxon>Dikarya</taxon>
        <taxon>Basidiomycota</taxon>
        <taxon>Ustilaginomycotina</taxon>
        <taxon>Ustilaginomycetes</taxon>
        <taxon>Ustilaginales</taxon>
        <taxon>Ustilaginaceae</taxon>
        <taxon>Ustilago</taxon>
    </lineage>
</organism>
<comment type="similarity">
    <text evidence="1">Belongs to the proteasome subunit p55 family.</text>
</comment>
<dbReference type="GO" id="GO:0005737">
    <property type="term" value="C:cytoplasm"/>
    <property type="evidence" value="ECO:0007669"/>
    <property type="project" value="TreeGrafter"/>
</dbReference>
<proteinExistence type="inferred from homology"/>
<dbReference type="PANTHER" id="PTHR10855">
    <property type="entry name" value="26S PROTEASOME NON-ATPASE REGULATORY SUBUNIT 12/COP9 SIGNALOSOME COMPLEX SUBUNIT 4"/>
    <property type="match status" value="1"/>
</dbReference>
<accession>A0A5C3DTC6</accession>
<dbReference type="AlphaFoldDB" id="A0A5C3DTC6"/>